<evidence type="ECO:0000256" key="4">
    <source>
        <dbReference type="ARBA" id="ARBA00022989"/>
    </source>
</evidence>
<evidence type="ECO:0000256" key="1">
    <source>
        <dbReference type="ARBA" id="ARBA00004651"/>
    </source>
</evidence>
<dbReference type="PANTHER" id="PTHR23513">
    <property type="entry name" value="INTEGRAL MEMBRANE EFFLUX PROTEIN-RELATED"/>
    <property type="match status" value="1"/>
</dbReference>
<evidence type="ECO:0000256" key="5">
    <source>
        <dbReference type="ARBA" id="ARBA00023136"/>
    </source>
</evidence>
<dbReference type="RefSeq" id="WP_004439846.1">
    <property type="nucleotide sequence ID" value="NZ_JH414765.1"/>
</dbReference>
<feature type="transmembrane region" description="Helical" evidence="6">
    <location>
        <begin position="12"/>
        <end position="33"/>
    </location>
</feature>
<keyword evidence="2" id="KW-1003">Cell membrane</keyword>
<gene>
    <name evidence="7" type="ORF">HMPREF1015_02335</name>
</gene>
<keyword evidence="8" id="KW-1185">Reference proteome</keyword>
<feature type="transmembrane region" description="Helical" evidence="6">
    <location>
        <begin position="375"/>
        <end position="396"/>
    </location>
</feature>
<dbReference type="Gene3D" id="1.20.1250.20">
    <property type="entry name" value="MFS general substrate transporter like domains"/>
    <property type="match status" value="1"/>
</dbReference>
<feature type="transmembrane region" description="Helical" evidence="6">
    <location>
        <begin position="255"/>
        <end position="274"/>
    </location>
</feature>
<feature type="transmembrane region" description="Helical" evidence="6">
    <location>
        <begin position="39"/>
        <end position="60"/>
    </location>
</feature>
<dbReference type="AlphaFoldDB" id="G9QQR2"/>
<feature type="transmembrane region" description="Helical" evidence="6">
    <location>
        <begin position="98"/>
        <end position="118"/>
    </location>
</feature>
<dbReference type="PANTHER" id="PTHR23513:SF19">
    <property type="entry name" value="MAJOR FACILITATOR SUPERFAMILY (MFS) PROFILE DOMAIN-CONTAINING PROTEIN"/>
    <property type="match status" value="1"/>
</dbReference>
<dbReference type="Proteomes" id="UP000011747">
    <property type="component" value="Unassembled WGS sequence"/>
</dbReference>
<feature type="transmembrane region" description="Helical" evidence="6">
    <location>
        <begin position="346"/>
        <end position="369"/>
    </location>
</feature>
<keyword evidence="3 6" id="KW-0812">Transmembrane</keyword>
<accession>G9QQR2</accession>
<evidence type="ECO:0000256" key="6">
    <source>
        <dbReference type="SAM" id="Phobius"/>
    </source>
</evidence>
<organism evidence="7 8">
    <name type="scientific">Bacillus smithii 7_3_47FAA</name>
    <dbReference type="NCBI Taxonomy" id="665952"/>
    <lineage>
        <taxon>Bacteria</taxon>
        <taxon>Bacillati</taxon>
        <taxon>Bacillota</taxon>
        <taxon>Bacilli</taxon>
        <taxon>Bacillales</taxon>
        <taxon>Bacillaceae</taxon>
        <taxon>Bacillus</taxon>
    </lineage>
</organism>
<evidence type="ECO:0000256" key="2">
    <source>
        <dbReference type="ARBA" id="ARBA00022475"/>
    </source>
</evidence>
<evidence type="ECO:0000313" key="8">
    <source>
        <dbReference type="Proteomes" id="UP000011747"/>
    </source>
</evidence>
<proteinExistence type="predicted"/>
<dbReference type="Pfam" id="PF07690">
    <property type="entry name" value="MFS_1"/>
    <property type="match status" value="1"/>
</dbReference>
<feature type="transmembrane region" description="Helical" evidence="6">
    <location>
        <begin position="139"/>
        <end position="159"/>
    </location>
</feature>
<dbReference type="PATRIC" id="fig|665952.3.peg.3574"/>
<keyword evidence="5 6" id="KW-0472">Membrane</keyword>
<dbReference type="SUPFAM" id="SSF103473">
    <property type="entry name" value="MFS general substrate transporter"/>
    <property type="match status" value="1"/>
</dbReference>
<sequence length="416" mass="46632">MNQNQSFRQLWISQSIANLGDSFYILAIVTFIYNRTGSAAFAGLFPILRVCAQAISGLAAPLLMDRLRLGTLLWMAEMGQTICFGSMCILYFFLPSQWLIPAVLFLVFAISMLHGWAIPVRNALVPRLVPSHLLVKANSLLATSDQIVLLVGWSLGGILVAEWGVIRVLEITAIMMFFSTLALLFVKDPSANVSAQPESQKRWDRMKEGWITIWGNPILRTLSYMEIISGLGESIWAGSIILVFVKEVLHKGEDWWGFINASNFAGTILGGLLIWKLSKKIENRMLFTMLISSFSIGVLTIAFTYSSNPWFALGVALIMGPPYQARSIAQRTLLQFHTPEVLLPKVFAAFGTILFVTFGFSVLLMGWMADQWGIRFVYMSTAGLYVLSAFLTLMMMKKASRSIQTQKEERYMNKIE</sequence>
<evidence type="ECO:0000313" key="7">
    <source>
        <dbReference type="EMBL" id="EHL72381.1"/>
    </source>
</evidence>
<dbReference type="GO" id="GO:0022857">
    <property type="term" value="F:transmembrane transporter activity"/>
    <property type="evidence" value="ECO:0007669"/>
    <property type="project" value="InterPro"/>
</dbReference>
<dbReference type="EMBL" id="ACWF01000170">
    <property type="protein sequence ID" value="EHL72381.1"/>
    <property type="molecule type" value="Genomic_DNA"/>
</dbReference>
<keyword evidence="4 6" id="KW-1133">Transmembrane helix</keyword>
<evidence type="ECO:0008006" key="9">
    <source>
        <dbReference type="Google" id="ProtNLM"/>
    </source>
</evidence>
<dbReference type="GO" id="GO:0005886">
    <property type="term" value="C:plasma membrane"/>
    <property type="evidence" value="ECO:0007669"/>
    <property type="project" value="UniProtKB-SubCell"/>
</dbReference>
<dbReference type="InterPro" id="IPR011701">
    <property type="entry name" value="MFS"/>
</dbReference>
<feature type="transmembrane region" description="Helical" evidence="6">
    <location>
        <begin position="227"/>
        <end position="249"/>
    </location>
</feature>
<name>G9QQR2_9BACI</name>
<dbReference type="InterPro" id="IPR036259">
    <property type="entry name" value="MFS_trans_sf"/>
</dbReference>
<feature type="transmembrane region" description="Helical" evidence="6">
    <location>
        <begin position="286"/>
        <end position="303"/>
    </location>
</feature>
<dbReference type="CDD" id="cd06173">
    <property type="entry name" value="MFS_MefA_like"/>
    <property type="match status" value="1"/>
</dbReference>
<dbReference type="HOGENOM" id="CLU_034180_1_0_9"/>
<comment type="subcellular location">
    <subcellularLocation>
        <location evidence="1">Cell membrane</location>
        <topology evidence="1">Multi-pass membrane protein</topology>
    </subcellularLocation>
</comment>
<comment type="caution">
    <text evidence="7">The sequence shown here is derived from an EMBL/GenBank/DDBJ whole genome shotgun (WGS) entry which is preliminary data.</text>
</comment>
<evidence type="ECO:0000256" key="3">
    <source>
        <dbReference type="ARBA" id="ARBA00022692"/>
    </source>
</evidence>
<protein>
    <recommendedName>
        <fullName evidence="9">Major facilitator superfamily (MFS) profile domain-containing protein</fullName>
    </recommendedName>
</protein>
<reference evidence="7 8" key="1">
    <citation type="submission" date="2011-09" db="EMBL/GenBank/DDBJ databases">
        <title>The Genome Sequence of Bacillus smithii 7_3_47FAA.</title>
        <authorList>
            <consortium name="The Broad Institute Genome Sequencing Platform"/>
            <person name="Earl A."/>
            <person name="Ward D."/>
            <person name="Feldgarden M."/>
            <person name="Gevers D."/>
            <person name="Daigneault M."/>
            <person name="Strauss J."/>
            <person name="Allen-Vercoe E."/>
            <person name="Young S.K."/>
            <person name="Zeng Q."/>
            <person name="Gargeya S."/>
            <person name="Fitzgerald M."/>
            <person name="Haas B."/>
            <person name="Abouelleil A."/>
            <person name="Alvarado L."/>
            <person name="Arachchi H.M."/>
            <person name="Berlin A."/>
            <person name="Brown A."/>
            <person name="Chapman S.B."/>
            <person name="Chen Z."/>
            <person name="Dunbar C."/>
            <person name="Freedman E."/>
            <person name="Gearin G."/>
            <person name="Goldberg J."/>
            <person name="Griggs A."/>
            <person name="Gujja S."/>
            <person name="Heiman D."/>
            <person name="Howarth C."/>
            <person name="Larson L."/>
            <person name="Lui A."/>
            <person name="MacDonald P.J.P."/>
            <person name="Montmayeur A."/>
            <person name="Murphy C."/>
            <person name="Neiman D."/>
            <person name="Pearson M."/>
            <person name="Priest M."/>
            <person name="Roberts A."/>
            <person name="Saif S."/>
            <person name="Shea T."/>
            <person name="Shenoy N."/>
            <person name="Sisk P."/>
            <person name="Stolte C."/>
            <person name="Sykes S."/>
            <person name="Wortman J."/>
            <person name="Nusbaum C."/>
            <person name="Birren B."/>
        </authorList>
    </citation>
    <scope>NUCLEOTIDE SEQUENCE [LARGE SCALE GENOMIC DNA]</scope>
    <source>
        <strain evidence="7 8">7_3_47FAA</strain>
    </source>
</reference>
<feature type="transmembrane region" description="Helical" evidence="6">
    <location>
        <begin position="72"/>
        <end position="92"/>
    </location>
</feature>